<dbReference type="RefSeq" id="WP_025401379.1">
    <property type="nucleotide sequence ID" value="NZ_CP004316.1"/>
</dbReference>
<gene>
    <name evidence="2" type="ORF">BCD_1380</name>
</gene>
<geneLocation type="plasmid" evidence="2">
    <name>unnamed</name>
</geneLocation>
<feature type="signal peptide" evidence="1">
    <location>
        <begin position="1"/>
        <end position="18"/>
    </location>
</feature>
<evidence type="ECO:0000313" key="2">
    <source>
        <dbReference type="EMBL" id="AHH07446.1"/>
    </source>
</evidence>
<dbReference type="PROSITE" id="PS51257">
    <property type="entry name" value="PROKAR_LIPOPROTEIN"/>
    <property type="match status" value="1"/>
</dbReference>
<keyword evidence="1" id="KW-0732">Signal</keyword>
<dbReference type="AlphaFoldDB" id="W5SQW1"/>
<dbReference type="HOGENOM" id="CLU_062986_0_0_12"/>
<name>W5SQW1_9SPIR</name>
<proteinExistence type="predicted"/>
<accession>W5SQW1</accession>
<dbReference type="Gene3D" id="1.10.3160.10">
    <property type="entry name" value="Bbcrasp-1"/>
    <property type="match status" value="1"/>
</dbReference>
<dbReference type="Pfam" id="PF05714">
    <property type="entry name" value="PFam54_60"/>
    <property type="match status" value="1"/>
</dbReference>
<dbReference type="EMBL" id="CP004316">
    <property type="protein sequence ID" value="AHH07446.1"/>
    <property type="molecule type" value="Genomic_DNA"/>
</dbReference>
<organism evidence="2">
    <name type="scientific">Borrelia crocidurae DOU</name>
    <dbReference type="NCBI Taxonomy" id="1293575"/>
    <lineage>
        <taxon>Bacteria</taxon>
        <taxon>Pseudomonadati</taxon>
        <taxon>Spirochaetota</taxon>
        <taxon>Spirochaetia</taxon>
        <taxon>Spirochaetales</taxon>
        <taxon>Borreliaceae</taxon>
        <taxon>Borrelia</taxon>
    </lineage>
</organism>
<protein>
    <submittedName>
        <fullName evidence="2">Putative membrane spanning protein</fullName>
    </submittedName>
</protein>
<evidence type="ECO:0000256" key="1">
    <source>
        <dbReference type="SAM" id="SignalP"/>
    </source>
</evidence>
<feature type="chain" id="PRO_5004871764" evidence="1">
    <location>
        <begin position="19"/>
        <end position="240"/>
    </location>
</feature>
<reference evidence="2" key="1">
    <citation type="submission" date="2013-02" db="EMBL/GenBank/DDBJ databases">
        <title>Comparative genomics of Borrelia species.</title>
        <authorList>
            <person name="Schwan T.G."/>
            <person name="Raffel S.J."/>
            <person name="Porcella S.F."/>
        </authorList>
    </citation>
    <scope>NUCLEOTIDE SEQUENCE</scope>
    <source>
        <strain evidence="2">DOU</strain>
        <plasmid evidence="2">unnamed</plasmid>
    </source>
</reference>
<sequence>MKQRVFIVFILVSLLLIACDSNTEVVDAETQQKQEEITGIEKGIPSTVRAVLSTHYDANWDEDGKGYNLKGSGKVFNRIVYKTLNGKGLLYDGTTSGDIAAESKAARREIYLFLDYDDSLIKSLAIALNNVIQSPFAIGVLELLFKKIRRCANVYYIDVYDVLQNNLNKLKTLSLEDIVLLRTRLLEFEAAKIKLKNDIAPDGKVITENDALAKVESIHAGCDHIIVLSYDIRYILNRID</sequence>
<dbReference type="InterPro" id="IPR008421">
    <property type="entry name" value="Borrelia_lipoprotein_PFam54/60"/>
</dbReference>
<keyword evidence="2" id="KW-0614">Plasmid</keyword>